<feature type="signal peptide" evidence="1">
    <location>
        <begin position="1"/>
        <end position="27"/>
    </location>
</feature>
<dbReference type="EMBL" id="PXNP01000109">
    <property type="protein sequence ID" value="PSF04942.1"/>
    <property type="molecule type" value="Genomic_DNA"/>
</dbReference>
<dbReference type="Proteomes" id="UP000239866">
    <property type="component" value="Unassembled WGS sequence"/>
</dbReference>
<keyword evidence="3" id="KW-1185">Reference proteome</keyword>
<evidence type="ECO:0008006" key="4">
    <source>
        <dbReference type="Google" id="ProtNLM"/>
    </source>
</evidence>
<gene>
    <name evidence="2" type="ORF">C7H09_18165</name>
</gene>
<dbReference type="RefSeq" id="WP_106765399.1">
    <property type="nucleotide sequence ID" value="NZ_PXNP01000109.1"/>
</dbReference>
<comment type="caution">
    <text evidence="2">The sequence shown here is derived from an EMBL/GenBank/DDBJ whole genome shotgun (WGS) entry which is preliminary data.</text>
</comment>
<evidence type="ECO:0000256" key="1">
    <source>
        <dbReference type="SAM" id="SignalP"/>
    </source>
</evidence>
<dbReference type="AlphaFoldDB" id="A0A2T1K600"/>
<proteinExistence type="predicted"/>
<feature type="chain" id="PRO_5015679079" description="Phosphodiesterase" evidence="1">
    <location>
        <begin position="28"/>
        <end position="105"/>
    </location>
</feature>
<name>A0A2T1K600_9GAMM</name>
<organism evidence="2 3">
    <name type="scientific">Marinobacter fuscus</name>
    <dbReference type="NCBI Taxonomy" id="2109942"/>
    <lineage>
        <taxon>Bacteria</taxon>
        <taxon>Pseudomonadati</taxon>
        <taxon>Pseudomonadota</taxon>
        <taxon>Gammaproteobacteria</taxon>
        <taxon>Pseudomonadales</taxon>
        <taxon>Marinobacteraceae</taxon>
        <taxon>Marinobacter</taxon>
    </lineage>
</organism>
<evidence type="ECO:0000313" key="3">
    <source>
        <dbReference type="Proteomes" id="UP000239866"/>
    </source>
</evidence>
<protein>
    <recommendedName>
        <fullName evidence="4">Phosphodiesterase</fullName>
    </recommendedName>
</protein>
<accession>A0A2T1K600</accession>
<reference evidence="2 3" key="1">
    <citation type="submission" date="2018-03" db="EMBL/GenBank/DDBJ databases">
        <title>Marinobacter brunus sp. nov., a marine bacterium of Gamma-proteobacteria isolated from the surface seawater of the South China Sea.</title>
        <authorList>
            <person name="Cheng H."/>
            <person name="Wu Y.-H."/>
            <person name="Xamxidin M."/>
            <person name="Xu X.-W."/>
        </authorList>
    </citation>
    <scope>NUCLEOTIDE SEQUENCE [LARGE SCALE GENOMIC DNA]</scope>
    <source>
        <strain evidence="2 3">NH169-3</strain>
    </source>
</reference>
<dbReference type="OrthoDB" id="7063662at2"/>
<sequence>MRVLKNTMAGTILVATLSASALPVAHAQEHAGQVVVPIGNQADRNQLNLPARGMSDTAVRARWGAPRNIRGPVGHPPISHWQYNGFTVYFENHHVVHAVADKTKN</sequence>
<evidence type="ECO:0000313" key="2">
    <source>
        <dbReference type="EMBL" id="PSF04942.1"/>
    </source>
</evidence>
<keyword evidence="1" id="KW-0732">Signal</keyword>